<gene>
    <name evidence="2" type="ORF">X797_004746</name>
</gene>
<dbReference type="EMBL" id="JELW01000006">
    <property type="protein sequence ID" value="EXV01912.1"/>
    <property type="molecule type" value="Genomic_DNA"/>
</dbReference>
<protein>
    <submittedName>
        <fullName evidence="2">Uncharacterized protein</fullName>
    </submittedName>
</protein>
<comment type="caution">
    <text evidence="2">The sequence shown here is derived from an EMBL/GenBank/DDBJ whole genome shotgun (WGS) entry which is preliminary data.</text>
</comment>
<evidence type="ECO:0000313" key="3">
    <source>
        <dbReference type="Proteomes" id="UP000030151"/>
    </source>
</evidence>
<feature type="region of interest" description="Disordered" evidence="1">
    <location>
        <begin position="1"/>
        <end position="27"/>
    </location>
</feature>
<accession>A0A0A1UVH5</accession>
<dbReference type="Proteomes" id="UP000030151">
    <property type="component" value="Unassembled WGS sequence"/>
</dbReference>
<organism evidence="2 3">
    <name type="scientific">Metarhizium robertsii</name>
    <dbReference type="NCBI Taxonomy" id="568076"/>
    <lineage>
        <taxon>Eukaryota</taxon>
        <taxon>Fungi</taxon>
        <taxon>Dikarya</taxon>
        <taxon>Ascomycota</taxon>
        <taxon>Pezizomycotina</taxon>
        <taxon>Sordariomycetes</taxon>
        <taxon>Hypocreomycetidae</taxon>
        <taxon>Hypocreales</taxon>
        <taxon>Clavicipitaceae</taxon>
        <taxon>Metarhizium</taxon>
    </lineage>
</organism>
<feature type="compositionally biased region" description="Basic and acidic residues" evidence="1">
    <location>
        <begin position="11"/>
        <end position="27"/>
    </location>
</feature>
<evidence type="ECO:0000256" key="1">
    <source>
        <dbReference type="SAM" id="MobiDB-lite"/>
    </source>
</evidence>
<reference evidence="2 3" key="1">
    <citation type="submission" date="2014-02" db="EMBL/GenBank/DDBJ databases">
        <title>The genome sequence of the entomopathogenic fungus Metarhizium robertsii ARSEF 2575.</title>
        <authorList>
            <person name="Giuliano Garisto Donzelli B."/>
            <person name="Roe B.A."/>
            <person name="Macmil S.L."/>
            <person name="Krasnoff S.B."/>
            <person name="Gibson D.M."/>
        </authorList>
    </citation>
    <scope>NUCLEOTIDE SEQUENCE [LARGE SCALE GENOMIC DNA]</scope>
    <source>
        <strain evidence="2 3">ARSEF 2575</strain>
    </source>
</reference>
<sequence>MGSYQGFTRTPSEKDAGESHLSQDKEKKIYSKHRNAGAWLTSSKIIFDLGICRLCRKHVGLWDDCECYVHPSPQASIDHTKQLCHLD</sequence>
<dbReference type="HOGENOM" id="CLU_2483844_0_0_1"/>
<evidence type="ECO:0000313" key="2">
    <source>
        <dbReference type="EMBL" id="EXV01912.1"/>
    </source>
</evidence>
<name>A0A0A1UVH5_9HYPO</name>
<dbReference type="AlphaFoldDB" id="A0A0A1UVH5"/>
<feature type="compositionally biased region" description="Polar residues" evidence="1">
    <location>
        <begin position="1"/>
        <end position="10"/>
    </location>
</feature>
<proteinExistence type="predicted"/>